<dbReference type="EMBL" id="JBHSGO010000202">
    <property type="protein sequence ID" value="MFC4666480.1"/>
    <property type="molecule type" value="Genomic_DNA"/>
</dbReference>
<evidence type="ECO:0000256" key="5">
    <source>
        <dbReference type="ARBA" id="ARBA00023204"/>
    </source>
</evidence>
<evidence type="ECO:0000259" key="7">
    <source>
        <dbReference type="Pfam" id="PF04480"/>
    </source>
</evidence>
<evidence type="ECO:0000256" key="4">
    <source>
        <dbReference type="ARBA" id="ARBA00022801"/>
    </source>
</evidence>
<dbReference type="InterPro" id="IPR004603">
    <property type="entry name" value="DNA_mismatch_endonuc_vsr"/>
</dbReference>
<evidence type="ECO:0000256" key="2">
    <source>
        <dbReference type="ARBA" id="ARBA00022759"/>
    </source>
</evidence>
<evidence type="ECO:0000313" key="9">
    <source>
        <dbReference type="Proteomes" id="UP001596020"/>
    </source>
</evidence>
<keyword evidence="4 6" id="KW-0378">Hydrolase</keyword>
<accession>A0ABV9K8F8</accession>
<dbReference type="SUPFAM" id="SSF52980">
    <property type="entry name" value="Restriction endonuclease-like"/>
    <property type="match status" value="1"/>
</dbReference>
<comment type="caution">
    <text evidence="8">The sequence shown here is derived from an EMBL/GenBank/DDBJ whole genome shotgun (WGS) entry which is preliminary data.</text>
</comment>
<evidence type="ECO:0000256" key="1">
    <source>
        <dbReference type="ARBA" id="ARBA00022722"/>
    </source>
</evidence>
<dbReference type="Proteomes" id="UP001596020">
    <property type="component" value="Unassembled WGS sequence"/>
</dbReference>
<organism evidence="8 9">
    <name type="scientific">Falsiporphyromonas endometrii</name>
    <dbReference type="NCBI Taxonomy" id="1387297"/>
    <lineage>
        <taxon>Bacteria</taxon>
        <taxon>Pseudomonadati</taxon>
        <taxon>Bacteroidota</taxon>
        <taxon>Bacteroidia</taxon>
        <taxon>Bacteroidales</taxon>
        <taxon>Porphyromonadaceae</taxon>
        <taxon>Falsiporphyromonas</taxon>
    </lineage>
</organism>
<protein>
    <recommendedName>
        <fullName evidence="6">Very short patch repair endonuclease</fullName>
        <ecNumber evidence="6">3.1.-.-</ecNumber>
    </recommendedName>
</protein>
<dbReference type="NCBIfam" id="TIGR00632">
    <property type="entry name" value="vsr"/>
    <property type="match status" value="1"/>
</dbReference>
<evidence type="ECO:0000256" key="6">
    <source>
        <dbReference type="PIRNR" id="PIRNR018267"/>
    </source>
</evidence>
<dbReference type="InterPro" id="IPR011335">
    <property type="entry name" value="Restrct_endonuc-II-like"/>
</dbReference>
<dbReference type="RefSeq" id="WP_380079583.1">
    <property type="nucleotide sequence ID" value="NZ_JBHSGO010000202.1"/>
</dbReference>
<dbReference type="PIRSF" id="PIRSF018267">
    <property type="entry name" value="VSR_endonuc"/>
    <property type="match status" value="1"/>
</dbReference>
<keyword evidence="1 6" id="KW-0540">Nuclease</keyword>
<name>A0ABV9K8F8_9PORP</name>
<dbReference type="InterPro" id="IPR007569">
    <property type="entry name" value="DUF559"/>
</dbReference>
<evidence type="ECO:0000256" key="3">
    <source>
        <dbReference type="ARBA" id="ARBA00022763"/>
    </source>
</evidence>
<dbReference type="Pfam" id="PF03852">
    <property type="entry name" value="Vsr"/>
    <property type="match status" value="1"/>
</dbReference>
<gene>
    <name evidence="8" type="ORF">ACFO3G_07705</name>
</gene>
<dbReference type="EC" id="3.1.-.-" evidence="6"/>
<dbReference type="GO" id="GO:0004519">
    <property type="term" value="F:endonuclease activity"/>
    <property type="evidence" value="ECO:0007669"/>
    <property type="project" value="UniProtKB-KW"/>
</dbReference>
<keyword evidence="9" id="KW-1185">Reference proteome</keyword>
<proteinExistence type="inferred from homology"/>
<keyword evidence="2 6" id="KW-0255">Endonuclease</keyword>
<evidence type="ECO:0000313" key="8">
    <source>
        <dbReference type="EMBL" id="MFC4666480.1"/>
    </source>
</evidence>
<dbReference type="Pfam" id="PF04480">
    <property type="entry name" value="DUF559"/>
    <property type="match status" value="1"/>
</dbReference>
<comment type="function">
    <text evidence="6">May nick specific sequences that contain T:G mispairs resulting from m5C-deamination.</text>
</comment>
<sequence length="144" mass="17212">MDKLTPQQRKKNMQANKSKGTKIEVMFGKALWASGCRYRKNVPDIFGRPDFCIKKYKIAIFIDGEFWHGKDWEIKKFDHKSNIDFWTRKIEHNIERDKEVNNYLLNHGWTVLRFWGEEVKKSTNKCIQIVLKAISDAKYKKTKQ</sequence>
<dbReference type="CDD" id="cd00221">
    <property type="entry name" value="Vsr"/>
    <property type="match status" value="1"/>
</dbReference>
<feature type="domain" description="DUF559" evidence="7">
    <location>
        <begin position="93"/>
        <end position="134"/>
    </location>
</feature>
<keyword evidence="3 6" id="KW-0227">DNA damage</keyword>
<comment type="similarity">
    <text evidence="6">Belongs to the vsr family.</text>
</comment>
<keyword evidence="5 6" id="KW-0234">DNA repair</keyword>
<reference evidence="9" key="1">
    <citation type="journal article" date="2019" name="Int. J. Syst. Evol. Microbiol.">
        <title>The Global Catalogue of Microorganisms (GCM) 10K type strain sequencing project: providing services to taxonomists for standard genome sequencing and annotation.</title>
        <authorList>
            <consortium name="The Broad Institute Genomics Platform"/>
            <consortium name="The Broad Institute Genome Sequencing Center for Infectious Disease"/>
            <person name="Wu L."/>
            <person name="Ma J."/>
        </authorList>
    </citation>
    <scope>NUCLEOTIDE SEQUENCE [LARGE SCALE GENOMIC DNA]</scope>
    <source>
        <strain evidence="9">CGMCC 4.7357</strain>
    </source>
</reference>
<dbReference type="Gene3D" id="3.40.960.10">
    <property type="entry name" value="VSR Endonuclease"/>
    <property type="match status" value="1"/>
</dbReference>